<name>A6GGY9_9BACT</name>
<keyword evidence="4" id="KW-1185">Reference proteome</keyword>
<comment type="caution">
    <text evidence="3">The sequence shown here is derived from an EMBL/GenBank/DDBJ whole genome shotgun (WGS) entry which is preliminary data.</text>
</comment>
<keyword evidence="2" id="KW-0472">Membrane</keyword>
<proteinExistence type="predicted"/>
<evidence type="ECO:0000256" key="1">
    <source>
        <dbReference type="SAM" id="MobiDB-lite"/>
    </source>
</evidence>
<accession>A6GGY9</accession>
<dbReference type="RefSeq" id="WP_006975977.1">
    <property type="nucleotide sequence ID" value="NZ_ABCS01000112.1"/>
</dbReference>
<gene>
    <name evidence="3" type="ORF">PPSIR1_20119</name>
</gene>
<feature type="compositionally biased region" description="Low complexity" evidence="1">
    <location>
        <begin position="184"/>
        <end position="193"/>
    </location>
</feature>
<evidence type="ECO:0000313" key="3">
    <source>
        <dbReference type="EMBL" id="EDM74874.1"/>
    </source>
</evidence>
<dbReference type="AlphaFoldDB" id="A6GGY9"/>
<feature type="region of interest" description="Disordered" evidence="1">
    <location>
        <begin position="147"/>
        <end position="207"/>
    </location>
</feature>
<keyword evidence="2" id="KW-0812">Transmembrane</keyword>
<evidence type="ECO:0000256" key="2">
    <source>
        <dbReference type="SAM" id="Phobius"/>
    </source>
</evidence>
<feature type="transmembrane region" description="Helical" evidence="2">
    <location>
        <begin position="71"/>
        <end position="91"/>
    </location>
</feature>
<dbReference type="Proteomes" id="UP000005801">
    <property type="component" value="Unassembled WGS sequence"/>
</dbReference>
<sequence>MNQIDAHEPTRLIEDPGLDALLREDLEIARQNPAVSYDPAQLQAGLTRLETAMGGASTVPPGGSLAGVRTLGWFAGVAAVIGAGALALWLLGPEAAQPELSERAPVVSQSPHASQGKHEMAAASLGAPTHAEAVELEPVEDAPSPAALAVDEGAGGDAPGLDGPRRPAGSHSAHAHEDGEPNEAAAAKGTTKAGGDDSGKAAPPSAGTLADEAAQLNEARKALTQDPAKTLALAEAGEQEFPKGALTQERRGYAILALIALDRRGEAEQRADAYLQRWPKGALSRRIREALED</sequence>
<organism evidence="3 4">
    <name type="scientific">Plesiocystis pacifica SIR-1</name>
    <dbReference type="NCBI Taxonomy" id="391625"/>
    <lineage>
        <taxon>Bacteria</taxon>
        <taxon>Pseudomonadati</taxon>
        <taxon>Myxococcota</taxon>
        <taxon>Polyangia</taxon>
        <taxon>Nannocystales</taxon>
        <taxon>Nannocystaceae</taxon>
        <taxon>Plesiocystis</taxon>
    </lineage>
</organism>
<dbReference type="EMBL" id="ABCS01000112">
    <property type="protein sequence ID" value="EDM74874.1"/>
    <property type="molecule type" value="Genomic_DNA"/>
</dbReference>
<keyword evidence="2" id="KW-1133">Transmembrane helix</keyword>
<feature type="region of interest" description="Disordered" evidence="1">
    <location>
        <begin position="101"/>
        <end position="123"/>
    </location>
</feature>
<reference evidence="3 4" key="1">
    <citation type="submission" date="2007-06" db="EMBL/GenBank/DDBJ databases">
        <authorList>
            <person name="Shimkets L."/>
            <person name="Ferriera S."/>
            <person name="Johnson J."/>
            <person name="Kravitz S."/>
            <person name="Beeson K."/>
            <person name="Sutton G."/>
            <person name="Rogers Y.-H."/>
            <person name="Friedman R."/>
            <person name="Frazier M."/>
            <person name="Venter J.C."/>
        </authorList>
    </citation>
    <scope>NUCLEOTIDE SEQUENCE [LARGE SCALE GENOMIC DNA]</scope>
    <source>
        <strain evidence="3 4">SIR-1</strain>
    </source>
</reference>
<dbReference type="OrthoDB" id="5526383at2"/>
<protein>
    <submittedName>
        <fullName evidence="3">Uncharacterized protein</fullName>
    </submittedName>
</protein>
<dbReference type="STRING" id="391625.PPSIR1_20119"/>
<evidence type="ECO:0000313" key="4">
    <source>
        <dbReference type="Proteomes" id="UP000005801"/>
    </source>
</evidence>